<sequence>MPADKSIAVIFSDFKNDHNDGFILGIQNQANAYGYRTFTFSMPQTSELYTHNEEWIYSLIDYDRYDGVIFVEHTFSTHKNLIPPIERSLRENCRCPVVVIGQSNLLPNVIGLENQKNFEKVVEHLITEHDCKSVYCLGGEKSIADERIDGFVEVMNRYGLPCGEENLLYGGYWISGAEALAKDIAYGTVEKPDAIVCLNDEIAYALIKQLFFVGLRVPEDILVTGFDDSPYASNSAVSITTLTADTHFCGQRAVALLHSLITGEEAEQLKPKKHCVITGESCGCGRKSKLNVRAKFDELHKQEKADMEFRNSCFEEKLYKVRSQEELSHFIKNHKYLIRNQISVSVNLTEQDDENAKCIYLKDYLINGETAMFRAVDIYPDMFSFGAIQNVHVMPLTFDKRVYGFMTIGYAEPNVYTLHAKQFANRIAIGVEMLRVRQQCTDYAQNTQTDTKTDIIRNDIDAKKLAAAVMVVNKGSITKVPLENILYFETGEKKVFAALKSGKYEIKQRLFELEEMLSEKDFFRISRSTLINMKRTVGYKNGFNRTLLAVLSTKEELHVSRMYGESFKKRLAES</sequence>
<evidence type="ECO:0000256" key="2">
    <source>
        <dbReference type="ARBA" id="ARBA00023125"/>
    </source>
</evidence>
<keyword evidence="2 5" id="KW-0238">DNA-binding</keyword>
<dbReference type="GO" id="GO:0000976">
    <property type="term" value="F:transcription cis-regulatory region binding"/>
    <property type="evidence" value="ECO:0007669"/>
    <property type="project" value="TreeGrafter"/>
</dbReference>
<accession>A0A1H6K358</accession>
<dbReference type="EMBL" id="FNWV01000007">
    <property type="protein sequence ID" value="SEH69430.1"/>
    <property type="molecule type" value="Genomic_DNA"/>
</dbReference>
<dbReference type="InterPro" id="IPR046335">
    <property type="entry name" value="LacI/GalR-like_sensor"/>
</dbReference>
<dbReference type="PROSITE" id="PS50930">
    <property type="entry name" value="HTH_LYTTR"/>
    <property type="match status" value="1"/>
</dbReference>
<protein>
    <submittedName>
        <fullName evidence="5">DNA-binding transcriptional regulator, LacI/PurR family</fullName>
    </submittedName>
</protein>
<keyword evidence="3" id="KW-0804">Transcription</keyword>
<evidence type="ECO:0000256" key="1">
    <source>
        <dbReference type="ARBA" id="ARBA00023015"/>
    </source>
</evidence>
<evidence type="ECO:0000313" key="6">
    <source>
        <dbReference type="Proteomes" id="UP000183190"/>
    </source>
</evidence>
<dbReference type="PANTHER" id="PTHR30146">
    <property type="entry name" value="LACI-RELATED TRANSCRIPTIONAL REPRESSOR"/>
    <property type="match status" value="1"/>
</dbReference>
<dbReference type="RefSeq" id="WP_074717281.1">
    <property type="nucleotide sequence ID" value="NZ_FNWV01000007.1"/>
</dbReference>
<dbReference type="Gene3D" id="3.40.50.2300">
    <property type="match status" value="2"/>
</dbReference>
<name>A0A1H6K358_RUMFL</name>
<dbReference type="Gene3D" id="2.40.50.1020">
    <property type="entry name" value="LytTr DNA-binding domain"/>
    <property type="match status" value="1"/>
</dbReference>
<dbReference type="SUPFAM" id="SSF53822">
    <property type="entry name" value="Periplasmic binding protein-like I"/>
    <property type="match status" value="1"/>
</dbReference>
<evidence type="ECO:0000313" key="5">
    <source>
        <dbReference type="EMBL" id="SEH69430.1"/>
    </source>
</evidence>
<evidence type="ECO:0000259" key="4">
    <source>
        <dbReference type="PROSITE" id="PS50930"/>
    </source>
</evidence>
<organism evidence="5 6">
    <name type="scientific">Ruminococcus flavefaciens</name>
    <dbReference type="NCBI Taxonomy" id="1265"/>
    <lineage>
        <taxon>Bacteria</taxon>
        <taxon>Bacillati</taxon>
        <taxon>Bacillota</taxon>
        <taxon>Clostridia</taxon>
        <taxon>Eubacteriales</taxon>
        <taxon>Oscillospiraceae</taxon>
        <taxon>Ruminococcus</taxon>
    </lineage>
</organism>
<feature type="domain" description="HTH LytTR-type" evidence="4">
    <location>
        <begin position="470"/>
        <end position="573"/>
    </location>
</feature>
<evidence type="ECO:0000256" key="3">
    <source>
        <dbReference type="ARBA" id="ARBA00023163"/>
    </source>
</evidence>
<dbReference type="InterPro" id="IPR007492">
    <property type="entry name" value="LytTR_DNA-bd_dom"/>
</dbReference>
<dbReference type="GO" id="GO:0003700">
    <property type="term" value="F:DNA-binding transcription factor activity"/>
    <property type="evidence" value="ECO:0007669"/>
    <property type="project" value="TreeGrafter"/>
</dbReference>
<dbReference type="SMART" id="SM00850">
    <property type="entry name" value="LytTR"/>
    <property type="match status" value="1"/>
</dbReference>
<dbReference type="Pfam" id="PF13377">
    <property type="entry name" value="Peripla_BP_3"/>
    <property type="match status" value="1"/>
</dbReference>
<dbReference type="PANTHER" id="PTHR30146:SF24">
    <property type="entry name" value="XYLOSE OPERON REGULATORY PROTEIN"/>
    <property type="match status" value="1"/>
</dbReference>
<keyword evidence="1" id="KW-0805">Transcription regulation</keyword>
<reference evidence="5 6" key="1">
    <citation type="submission" date="2016-10" db="EMBL/GenBank/DDBJ databases">
        <authorList>
            <person name="de Groot N.N."/>
        </authorList>
    </citation>
    <scope>NUCLEOTIDE SEQUENCE [LARGE SCALE GENOMIC DNA]</scope>
    <source>
        <strain evidence="5 6">YAD2003</strain>
    </source>
</reference>
<proteinExistence type="predicted"/>
<dbReference type="InterPro" id="IPR028082">
    <property type="entry name" value="Peripla_BP_I"/>
</dbReference>
<dbReference type="Pfam" id="PF04397">
    <property type="entry name" value="LytTR"/>
    <property type="match status" value="1"/>
</dbReference>
<dbReference type="AlphaFoldDB" id="A0A1H6K358"/>
<dbReference type="CDD" id="cd06267">
    <property type="entry name" value="PBP1_LacI_sugar_binding-like"/>
    <property type="match status" value="1"/>
</dbReference>
<gene>
    <name evidence="5" type="ORF">SAMN02910265_02178</name>
</gene>
<dbReference type="Proteomes" id="UP000183190">
    <property type="component" value="Unassembled WGS sequence"/>
</dbReference>